<gene>
    <name evidence="1" type="ORF">GCM10010191_51550</name>
</gene>
<comment type="caution">
    <text evidence="1">The sequence shown here is derived from an EMBL/GenBank/DDBJ whole genome shotgun (WGS) entry which is preliminary data.</text>
</comment>
<keyword evidence="2" id="KW-1185">Reference proteome</keyword>
<dbReference type="InterPro" id="IPR036249">
    <property type="entry name" value="Thioredoxin-like_sf"/>
</dbReference>
<evidence type="ECO:0008006" key="3">
    <source>
        <dbReference type="Google" id="ProtNLM"/>
    </source>
</evidence>
<proteinExistence type="predicted"/>
<dbReference type="SUPFAM" id="SSF52833">
    <property type="entry name" value="Thioredoxin-like"/>
    <property type="match status" value="1"/>
</dbReference>
<evidence type="ECO:0000313" key="1">
    <source>
        <dbReference type="EMBL" id="GAA2431444.1"/>
    </source>
</evidence>
<dbReference type="EMBL" id="BAAARW010000020">
    <property type="protein sequence ID" value="GAA2431444.1"/>
    <property type="molecule type" value="Genomic_DNA"/>
</dbReference>
<protein>
    <recommendedName>
        <fullName evidence="3">Thioredoxin domain-containing protein</fullName>
    </recommendedName>
</protein>
<name>A0ABP5WQE0_9ACTN</name>
<dbReference type="Proteomes" id="UP001501231">
    <property type="component" value="Unassembled WGS sequence"/>
</dbReference>
<sequence>MSFAEAADLLSWTGLLLLALVAARLGRRVRALEARVPELGLPAGARAPALDRLRVGRDGPALLLFLSSGCGACPVVLDEALSIAAAGTSVPMHAVFPDEALPMRGREHLVQVHTGERSLLADYRVPSTPFAVLVASGRVRRAEPIRSPDVLRELAVPNSP</sequence>
<reference evidence="2" key="1">
    <citation type="journal article" date="2019" name="Int. J. Syst. Evol. Microbiol.">
        <title>The Global Catalogue of Microorganisms (GCM) 10K type strain sequencing project: providing services to taxonomists for standard genome sequencing and annotation.</title>
        <authorList>
            <consortium name="The Broad Institute Genomics Platform"/>
            <consortium name="The Broad Institute Genome Sequencing Center for Infectious Disease"/>
            <person name="Wu L."/>
            <person name="Ma J."/>
        </authorList>
    </citation>
    <scope>NUCLEOTIDE SEQUENCE [LARGE SCALE GENOMIC DNA]</scope>
    <source>
        <strain evidence="2">JCM 3325</strain>
    </source>
</reference>
<evidence type="ECO:0000313" key="2">
    <source>
        <dbReference type="Proteomes" id="UP001501231"/>
    </source>
</evidence>
<dbReference type="RefSeq" id="WP_344592247.1">
    <property type="nucleotide sequence ID" value="NZ_BAAARW010000020.1"/>
</dbReference>
<organism evidence="1 2">
    <name type="scientific">Actinomadura vinacea</name>
    <dbReference type="NCBI Taxonomy" id="115336"/>
    <lineage>
        <taxon>Bacteria</taxon>
        <taxon>Bacillati</taxon>
        <taxon>Actinomycetota</taxon>
        <taxon>Actinomycetes</taxon>
        <taxon>Streptosporangiales</taxon>
        <taxon>Thermomonosporaceae</taxon>
        <taxon>Actinomadura</taxon>
    </lineage>
</organism>
<accession>A0ABP5WQE0</accession>